<dbReference type="GO" id="GO:0006457">
    <property type="term" value="P:protein folding"/>
    <property type="evidence" value="ECO:0007669"/>
    <property type="project" value="TreeGrafter"/>
</dbReference>
<dbReference type="PANTHER" id="PTHR46035">
    <property type="entry name" value="TETRATRICOPEPTIDE REPEAT PROTEIN 4"/>
    <property type="match status" value="1"/>
</dbReference>
<dbReference type="GO" id="GO:0005634">
    <property type="term" value="C:nucleus"/>
    <property type="evidence" value="ECO:0007669"/>
    <property type="project" value="TreeGrafter"/>
</dbReference>
<dbReference type="EMBL" id="KN598553">
    <property type="protein sequence ID" value="KHJ80823.1"/>
    <property type="molecule type" value="Genomic_DNA"/>
</dbReference>
<evidence type="ECO:0000313" key="5">
    <source>
        <dbReference type="Proteomes" id="UP000053660"/>
    </source>
</evidence>
<dbReference type="Pfam" id="PF18972">
    <property type="entry name" value="Wheel"/>
    <property type="match status" value="1"/>
</dbReference>
<evidence type="ECO:0000256" key="2">
    <source>
        <dbReference type="ARBA" id="ARBA00022803"/>
    </source>
</evidence>
<protein>
    <recommendedName>
        <fullName evidence="3">Cns1/TTC4 wheel domain-containing protein</fullName>
    </recommendedName>
</protein>
<proteinExistence type="predicted"/>
<dbReference type="OrthoDB" id="420195at2759"/>
<reference evidence="4 5" key="1">
    <citation type="submission" date="2014-03" db="EMBL/GenBank/DDBJ databases">
        <title>Draft genome of the hookworm Oesophagostomum dentatum.</title>
        <authorList>
            <person name="Mitreva M."/>
        </authorList>
    </citation>
    <scope>NUCLEOTIDE SEQUENCE [LARGE SCALE GENOMIC DNA]</scope>
    <source>
        <strain evidence="4 5">OD-Hann</strain>
    </source>
</reference>
<dbReference type="Proteomes" id="UP000053660">
    <property type="component" value="Unassembled WGS sequence"/>
</dbReference>
<dbReference type="CDD" id="cd21377">
    <property type="entry name" value="CTWD_Cns1-like"/>
    <property type="match status" value="1"/>
</dbReference>
<organism evidence="4 5">
    <name type="scientific">Oesophagostomum dentatum</name>
    <name type="common">Nodular worm</name>
    <dbReference type="NCBI Taxonomy" id="61180"/>
    <lineage>
        <taxon>Eukaryota</taxon>
        <taxon>Metazoa</taxon>
        <taxon>Ecdysozoa</taxon>
        <taxon>Nematoda</taxon>
        <taxon>Chromadorea</taxon>
        <taxon>Rhabditida</taxon>
        <taxon>Rhabditina</taxon>
        <taxon>Rhabditomorpha</taxon>
        <taxon>Strongyloidea</taxon>
        <taxon>Strongylidae</taxon>
        <taxon>Oesophagostomum</taxon>
    </lineage>
</organism>
<gene>
    <name evidence="4" type="ORF">OESDEN_19497</name>
</gene>
<feature type="domain" description="Cns1/TTC4 wheel" evidence="3">
    <location>
        <begin position="14"/>
        <end position="103"/>
    </location>
</feature>
<dbReference type="GO" id="GO:0051879">
    <property type="term" value="F:Hsp90 protein binding"/>
    <property type="evidence" value="ECO:0007669"/>
    <property type="project" value="InterPro"/>
</dbReference>
<dbReference type="AlphaFoldDB" id="A0A0B1S649"/>
<dbReference type="InterPro" id="IPR044059">
    <property type="entry name" value="Csn1/TTC4_wheel"/>
</dbReference>
<sequence length="118" mass="13641">MDWSLLEVNLAQTPEVGQVDVLTDCDETSQVGSVLRPMLENPAEWDKDHKFRIDNVRFFVSDQYNEYAMEVFEWSTFGSILSLPGFQIVQGLPVIMIYTRDEVDKKFSAIDDNKFIIN</sequence>
<dbReference type="GO" id="GO:0030544">
    <property type="term" value="F:Hsp70 protein binding"/>
    <property type="evidence" value="ECO:0007669"/>
    <property type="project" value="TreeGrafter"/>
</dbReference>
<keyword evidence="5" id="KW-1185">Reference proteome</keyword>
<dbReference type="GO" id="GO:0005829">
    <property type="term" value="C:cytosol"/>
    <property type="evidence" value="ECO:0007669"/>
    <property type="project" value="TreeGrafter"/>
</dbReference>
<dbReference type="PANTHER" id="PTHR46035:SF1">
    <property type="entry name" value="TETRATRICOPEPTIDE REPEAT PROTEIN 4"/>
    <property type="match status" value="1"/>
</dbReference>
<evidence type="ECO:0000256" key="1">
    <source>
        <dbReference type="ARBA" id="ARBA00022737"/>
    </source>
</evidence>
<keyword evidence="2" id="KW-0802">TPR repeat</keyword>
<accession>A0A0B1S649</accession>
<evidence type="ECO:0000259" key="3">
    <source>
        <dbReference type="Pfam" id="PF18972"/>
    </source>
</evidence>
<keyword evidence="1" id="KW-0677">Repeat</keyword>
<evidence type="ECO:0000313" key="4">
    <source>
        <dbReference type="EMBL" id="KHJ80823.1"/>
    </source>
</evidence>
<name>A0A0B1S649_OESDE</name>